<dbReference type="Proteomes" id="UP000535890">
    <property type="component" value="Unassembled WGS sequence"/>
</dbReference>
<dbReference type="InterPro" id="IPR029035">
    <property type="entry name" value="DHS-like_NAD/FAD-binding_dom"/>
</dbReference>
<proteinExistence type="predicted"/>
<protein>
    <recommendedName>
        <fullName evidence="3">SIR2-like protein</fullName>
    </recommendedName>
</protein>
<sequence>MSAGHVFAVRADLTHLACDDIVVPTDRGLNVTDHWLEVLGGRRPRLSDLQDAEAWEKRRFARAKSLPDDGPRVWLVDTGGTTGRPVEWYVHAVRNVLEAIAACDETPLHRRERRLTALPLVGVGEGGASAKRGDVIAAILELLDERAADGQDLALVLWTDRDHAAVQHVRRLRDEKLPDESQEATATALADRARRRELALFLGAGVSASAGLPLWDALLGLLLERAGVAVDEAKKIGKLDARDAATLAVRKLGGTSALPEALRAILPQRRYGLAHALLAALPVAQTVTTNYDELFETARRDQGRPVAVLPFEEPAEEWLLKVHGDLGTGKGIVLTRDDYLRFGERSGALSGVVQGMLMTKHVLFAGFSFTDENFFRMAHATRQALVEAGKPRGMGTALELRGDLVKRSLWAGELEYLSMDGADDASAARKLEIFFDRVVQLATDDVSFLLDPVYDSLK</sequence>
<accession>A0A7Y9J3L7</accession>
<name>A0A7Y9J3L7_9PSEU</name>
<dbReference type="AlphaFoldDB" id="A0A7Y9J3L7"/>
<dbReference type="EMBL" id="JACCBN010000001">
    <property type="protein sequence ID" value="NYD34177.1"/>
    <property type="molecule type" value="Genomic_DNA"/>
</dbReference>
<evidence type="ECO:0000313" key="2">
    <source>
        <dbReference type="Proteomes" id="UP000535890"/>
    </source>
</evidence>
<evidence type="ECO:0000313" key="1">
    <source>
        <dbReference type="EMBL" id="NYD34177.1"/>
    </source>
</evidence>
<dbReference type="SUPFAM" id="SSF52467">
    <property type="entry name" value="DHS-like NAD/FAD-binding domain"/>
    <property type="match status" value="1"/>
</dbReference>
<dbReference type="Pfam" id="PF13289">
    <property type="entry name" value="SIR2_2"/>
    <property type="match status" value="1"/>
</dbReference>
<dbReference type="RefSeq" id="WP_179792153.1">
    <property type="nucleotide sequence ID" value="NZ_BAABHP010000012.1"/>
</dbReference>
<organism evidence="1 2">
    <name type="scientific">Actinomycetospora corticicola</name>
    <dbReference type="NCBI Taxonomy" id="663602"/>
    <lineage>
        <taxon>Bacteria</taxon>
        <taxon>Bacillati</taxon>
        <taxon>Actinomycetota</taxon>
        <taxon>Actinomycetes</taxon>
        <taxon>Pseudonocardiales</taxon>
        <taxon>Pseudonocardiaceae</taxon>
        <taxon>Actinomycetospora</taxon>
    </lineage>
</organism>
<keyword evidence="2" id="KW-1185">Reference proteome</keyword>
<comment type="caution">
    <text evidence="1">The sequence shown here is derived from an EMBL/GenBank/DDBJ whole genome shotgun (WGS) entry which is preliminary data.</text>
</comment>
<gene>
    <name evidence="1" type="ORF">BJ983_000279</name>
</gene>
<evidence type="ECO:0008006" key="3">
    <source>
        <dbReference type="Google" id="ProtNLM"/>
    </source>
</evidence>
<reference evidence="1 2" key="1">
    <citation type="submission" date="2020-07" db="EMBL/GenBank/DDBJ databases">
        <title>Sequencing the genomes of 1000 actinobacteria strains.</title>
        <authorList>
            <person name="Klenk H.-P."/>
        </authorList>
    </citation>
    <scope>NUCLEOTIDE SEQUENCE [LARGE SCALE GENOMIC DNA]</scope>
    <source>
        <strain evidence="1 2">DSM 45772</strain>
    </source>
</reference>